<dbReference type="InterPro" id="IPR029068">
    <property type="entry name" value="Glyas_Bleomycin-R_OHBP_Dase"/>
</dbReference>
<feature type="domain" description="VOC" evidence="1">
    <location>
        <begin position="1"/>
        <end position="110"/>
    </location>
</feature>
<evidence type="ECO:0000313" key="2">
    <source>
        <dbReference type="EMBL" id="SDR72414.1"/>
    </source>
</evidence>
<dbReference type="OrthoDB" id="2453533at2"/>
<sequence length="110" mass="11868">MFTGIMANATVNDQSRARDWYTRLFGRDADATPMPGLLEWHFAEDFGIQVWAEPERAGCSTVVFGESDLDALAGQLSSAGIEHDGPQPGGGQRILQVADPDGNRIVFSGE</sequence>
<dbReference type="PROSITE" id="PS51819">
    <property type="entry name" value="VOC"/>
    <property type="match status" value="1"/>
</dbReference>
<reference evidence="2" key="1">
    <citation type="submission" date="2016-10" db="EMBL/GenBank/DDBJ databases">
        <authorList>
            <person name="Varghese N."/>
            <person name="Submissions S."/>
        </authorList>
    </citation>
    <scope>NUCLEOTIDE SEQUENCE [LARGE SCALE GENOMIC DNA]</scope>
    <source>
        <strain evidence="2">DSM 22082</strain>
    </source>
</reference>
<keyword evidence="3" id="KW-1185">Reference proteome</keyword>
<dbReference type="RefSeq" id="WP_092102093.1">
    <property type="nucleotide sequence ID" value="NZ_LT629739.1"/>
</dbReference>
<evidence type="ECO:0000259" key="1">
    <source>
        <dbReference type="PROSITE" id="PS51819"/>
    </source>
</evidence>
<protein>
    <recommendedName>
        <fullName evidence="1">VOC domain-containing protein</fullName>
    </recommendedName>
</protein>
<dbReference type="CDD" id="cd06587">
    <property type="entry name" value="VOC"/>
    <property type="match status" value="1"/>
</dbReference>
<dbReference type="InterPro" id="IPR037523">
    <property type="entry name" value="VOC_core"/>
</dbReference>
<dbReference type="STRING" id="629680.SAMN04489751_0219"/>
<dbReference type="Proteomes" id="UP000199700">
    <property type="component" value="Chromosome"/>
</dbReference>
<proteinExistence type="predicted"/>
<accession>A0A1H1LCX4</accession>
<dbReference type="Gene3D" id="3.10.180.10">
    <property type="entry name" value="2,3-Dihydroxybiphenyl 1,2-Dioxygenase, domain 1"/>
    <property type="match status" value="1"/>
</dbReference>
<dbReference type="EMBL" id="LT629739">
    <property type="protein sequence ID" value="SDR72414.1"/>
    <property type="molecule type" value="Genomic_DNA"/>
</dbReference>
<dbReference type="AlphaFoldDB" id="A0A1H1LCX4"/>
<evidence type="ECO:0000313" key="3">
    <source>
        <dbReference type="Proteomes" id="UP000199700"/>
    </source>
</evidence>
<dbReference type="SUPFAM" id="SSF54593">
    <property type="entry name" value="Glyoxalase/Bleomycin resistance protein/Dihydroxybiphenyl dioxygenase"/>
    <property type="match status" value="1"/>
</dbReference>
<organism evidence="2 3">
    <name type="scientific">Brevibacterium sandarakinum</name>
    <dbReference type="NCBI Taxonomy" id="629680"/>
    <lineage>
        <taxon>Bacteria</taxon>
        <taxon>Bacillati</taxon>
        <taxon>Actinomycetota</taxon>
        <taxon>Actinomycetes</taxon>
        <taxon>Micrococcales</taxon>
        <taxon>Brevibacteriaceae</taxon>
        <taxon>Brevibacterium</taxon>
    </lineage>
</organism>
<name>A0A1H1LCX4_BRESA</name>
<gene>
    <name evidence="2" type="ORF">SAMN04489751_0219</name>
</gene>